<reference evidence="1" key="1">
    <citation type="submission" date="2021-06" db="EMBL/GenBank/DDBJ databases">
        <authorList>
            <person name="Kallberg Y."/>
            <person name="Tangrot J."/>
            <person name="Rosling A."/>
        </authorList>
    </citation>
    <scope>NUCLEOTIDE SEQUENCE</scope>
    <source>
        <strain evidence="1">AU212A</strain>
    </source>
</reference>
<evidence type="ECO:0000313" key="2">
    <source>
        <dbReference type="Proteomes" id="UP000789860"/>
    </source>
</evidence>
<accession>A0ACA9LI50</accession>
<proteinExistence type="predicted"/>
<protein>
    <submittedName>
        <fullName evidence="1">4593_t:CDS:1</fullName>
    </submittedName>
</protein>
<dbReference type="Proteomes" id="UP000789860">
    <property type="component" value="Unassembled WGS sequence"/>
</dbReference>
<organism evidence="1 2">
    <name type="scientific">Scutellospora calospora</name>
    <dbReference type="NCBI Taxonomy" id="85575"/>
    <lineage>
        <taxon>Eukaryota</taxon>
        <taxon>Fungi</taxon>
        <taxon>Fungi incertae sedis</taxon>
        <taxon>Mucoromycota</taxon>
        <taxon>Glomeromycotina</taxon>
        <taxon>Glomeromycetes</taxon>
        <taxon>Diversisporales</taxon>
        <taxon>Gigasporaceae</taxon>
        <taxon>Scutellospora</taxon>
    </lineage>
</organism>
<dbReference type="EMBL" id="CAJVPM010006155">
    <property type="protein sequence ID" value="CAG8532153.1"/>
    <property type="molecule type" value="Genomic_DNA"/>
</dbReference>
<comment type="caution">
    <text evidence="1">The sequence shown here is derived from an EMBL/GenBank/DDBJ whole genome shotgun (WGS) entry which is preliminary data.</text>
</comment>
<gene>
    <name evidence="1" type="ORF">SCALOS_LOCUS4501</name>
</gene>
<feature type="non-terminal residue" evidence="1">
    <location>
        <position position="1"/>
    </location>
</feature>
<evidence type="ECO:0000313" key="1">
    <source>
        <dbReference type="EMBL" id="CAG8532153.1"/>
    </source>
</evidence>
<name>A0ACA9LI50_9GLOM</name>
<keyword evidence="2" id="KW-1185">Reference proteome</keyword>
<sequence>FYAQEYRENTSSAIEKIVVILNDQQEYRRVWINLAFIKNYGQQFV</sequence>